<reference evidence="2 3" key="1">
    <citation type="submission" date="2015-09" db="EMBL/GenBank/DDBJ databases">
        <authorList>
            <consortium name="Swine Surveillance"/>
        </authorList>
    </citation>
    <scope>NUCLEOTIDE SEQUENCE [LARGE SCALE GENOMIC DNA]</scope>
    <source>
        <strain evidence="2 3">CECT 7688</strain>
    </source>
</reference>
<dbReference type="RefSeq" id="WP_144432529.1">
    <property type="nucleotide sequence ID" value="NZ_CYPW01000017.1"/>
</dbReference>
<dbReference type="InterPro" id="IPR016087">
    <property type="entry name" value="Chalcone_isomerase"/>
</dbReference>
<accession>A0A0P1EQ86</accession>
<dbReference type="Proteomes" id="UP000054823">
    <property type="component" value="Unassembled WGS sequence"/>
</dbReference>
<dbReference type="AlphaFoldDB" id="A0A0P1EQ86"/>
<dbReference type="STRING" id="321267.SHM7688_01773"/>
<proteinExistence type="predicted"/>
<name>A0A0P1EQ86_9RHOB</name>
<organism evidence="2 3">
    <name type="scientific">Shimia marina</name>
    <dbReference type="NCBI Taxonomy" id="321267"/>
    <lineage>
        <taxon>Bacteria</taxon>
        <taxon>Pseudomonadati</taxon>
        <taxon>Pseudomonadota</taxon>
        <taxon>Alphaproteobacteria</taxon>
        <taxon>Rhodobacterales</taxon>
        <taxon>Roseobacteraceae</taxon>
    </lineage>
</organism>
<sequence>MHVRLPIRERVLMAALALAVALGYGASVKADTGPDAAPEVRSLLGAPQAVGAGQFRYLGLKVYDAQMFAPQGQGFEEEGLYALEIEYARKIRRAVLLRASLSEMERIEGARSDHAEIMQKLEACYRDIRPGDRIVAAPEASDALKFWVNGTRTCTLRHRDIRDRYMAIWLSDKARDRQFAQQVMAARN</sequence>
<evidence type="ECO:0000313" key="3">
    <source>
        <dbReference type="Proteomes" id="UP000054823"/>
    </source>
</evidence>
<dbReference type="Pfam" id="PF16036">
    <property type="entry name" value="Chalcone_3"/>
    <property type="match status" value="1"/>
</dbReference>
<evidence type="ECO:0000259" key="1">
    <source>
        <dbReference type="Pfam" id="PF16036"/>
    </source>
</evidence>
<protein>
    <recommendedName>
        <fullName evidence="1">Chalcone isomerase domain-containing protein</fullName>
    </recommendedName>
</protein>
<evidence type="ECO:0000313" key="2">
    <source>
        <dbReference type="EMBL" id="CUH52327.1"/>
    </source>
</evidence>
<feature type="domain" description="Chalcone isomerase" evidence="1">
    <location>
        <begin position="60"/>
        <end position="179"/>
    </location>
</feature>
<gene>
    <name evidence="2" type="ORF">SHM7688_01773</name>
</gene>
<keyword evidence="3" id="KW-1185">Reference proteome</keyword>
<dbReference type="OrthoDB" id="8527419at2"/>
<dbReference type="EMBL" id="CYPW01000017">
    <property type="protein sequence ID" value="CUH52327.1"/>
    <property type="molecule type" value="Genomic_DNA"/>
</dbReference>